<dbReference type="InterPro" id="IPR032466">
    <property type="entry name" value="Metal_Hydrolase"/>
</dbReference>
<comment type="caution">
    <text evidence="2">The sequence shown here is derived from an EMBL/GenBank/DDBJ whole genome shotgun (WGS) entry which is preliminary data.</text>
</comment>
<evidence type="ECO:0000313" key="2">
    <source>
        <dbReference type="EMBL" id="KAJ5363956.1"/>
    </source>
</evidence>
<protein>
    <recommendedName>
        <fullName evidence="1">Amidohydrolase-related domain-containing protein</fullName>
    </recommendedName>
</protein>
<dbReference type="OrthoDB" id="2135488at2759"/>
<keyword evidence="3" id="KW-1185">Reference proteome</keyword>
<feature type="domain" description="Amidohydrolase-related" evidence="1">
    <location>
        <begin position="10"/>
        <end position="288"/>
    </location>
</feature>
<evidence type="ECO:0000313" key="3">
    <source>
        <dbReference type="Proteomes" id="UP001147782"/>
    </source>
</evidence>
<evidence type="ECO:0000259" key="1">
    <source>
        <dbReference type="Pfam" id="PF04909"/>
    </source>
</evidence>
<dbReference type="Gene3D" id="3.20.20.140">
    <property type="entry name" value="Metal-dependent hydrolases"/>
    <property type="match status" value="1"/>
</dbReference>
<name>A0A9W9V2N8_9EURO</name>
<accession>A0A9W9V2N8</accession>
<gene>
    <name evidence="2" type="ORF">N7496_009669</name>
</gene>
<dbReference type="Pfam" id="PF04909">
    <property type="entry name" value="Amidohydro_2"/>
    <property type="match status" value="1"/>
</dbReference>
<dbReference type="AlphaFoldDB" id="A0A9W9V2N8"/>
<sequence>MMQVERSEMWDTHIHCLDPMHHPFKVTRTYTPPPAPLEELAAHTPADRLVLVQASVENGHYGLMDHLRRIRTEYPHFMARGIMCMDQSWNTLSNQDIDILHGLGVRYVRIHGFLGESVPDYLSLEEQFRLFSRSYAAQRWHWGLSAQLSLATWASLTEFIIHDMEVSRLRIIADHVACCSPNDIGTPELDKFLKLLQTGRVYVKVSCLYRRSPDDIRKMKPIIQRLADTAPDGLLWGSDWPHVNSTGKSGDSPVTSERPDIGNELDILRGWLSECQWRKMLLETPEKLFAN</sequence>
<dbReference type="InterPro" id="IPR006680">
    <property type="entry name" value="Amidohydro-rel"/>
</dbReference>
<organism evidence="2 3">
    <name type="scientific">Penicillium cataractarum</name>
    <dbReference type="NCBI Taxonomy" id="2100454"/>
    <lineage>
        <taxon>Eukaryota</taxon>
        <taxon>Fungi</taxon>
        <taxon>Dikarya</taxon>
        <taxon>Ascomycota</taxon>
        <taxon>Pezizomycotina</taxon>
        <taxon>Eurotiomycetes</taxon>
        <taxon>Eurotiomycetidae</taxon>
        <taxon>Eurotiales</taxon>
        <taxon>Aspergillaceae</taxon>
        <taxon>Penicillium</taxon>
    </lineage>
</organism>
<dbReference type="SUPFAM" id="SSF51556">
    <property type="entry name" value="Metallo-dependent hydrolases"/>
    <property type="match status" value="1"/>
</dbReference>
<dbReference type="RefSeq" id="XP_056551582.1">
    <property type="nucleotide sequence ID" value="XM_056702582.1"/>
</dbReference>
<dbReference type="Proteomes" id="UP001147782">
    <property type="component" value="Unassembled WGS sequence"/>
</dbReference>
<dbReference type="GO" id="GO:0016787">
    <property type="term" value="F:hydrolase activity"/>
    <property type="evidence" value="ECO:0007669"/>
    <property type="project" value="InterPro"/>
</dbReference>
<dbReference type="GeneID" id="81441761"/>
<reference evidence="2" key="1">
    <citation type="submission" date="2022-11" db="EMBL/GenBank/DDBJ databases">
        <authorList>
            <person name="Petersen C."/>
        </authorList>
    </citation>
    <scope>NUCLEOTIDE SEQUENCE</scope>
    <source>
        <strain evidence="2">IBT 29864</strain>
    </source>
</reference>
<dbReference type="PANTHER" id="PTHR35563">
    <property type="entry name" value="BARREL METAL-DEPENDENT HYDROLASE, PUTATIVE (AFU_ORTHOLOGUE AFUA_1G16240)-RELATED"/>
    <property type="match status" value="1"/>
</dbReference>
<dbReference type="EMBL" id="JAPZBS010000008">
    <property type="protein sequence ID" value="KAJ5363956.1"/>
    <property type="molecule type" value="Genomic_DNA"/>
</dbReference>
<dbReference type="InterPro" id="IPR052358">
    <property type="entry name" value="Aro_Compnd_Degr_Hydrolases"/>
</dbReference>
<dbReference type="PANTHER" id="PTHR35563:SF2">
    <property type="entry name" value="BARREL METAL-DEPENDENT HYDROLASE, PUTATIVE (AFU_ORTHOLOGUE AFUA_1G16240)-RELATED"/>
    <property type="match status" value="1"/>
</dbReference>
<reference evidence="2" key="2">
    <citation type="journal article" date="2023" name="IMA Fungus">
        <title>Comparative genomic study of the Penicillium genus elucidates a diverse pangenome and 15 lateral gene transfer events.</title>
        <authorList>
            <person name="Petersen C."/>
            <person name="Sorensen T."/>
            <person name="Nielsen M.R."/>
            <person name="Sondergaard T.E."/>
            <person name="Sorensen J.L."/>
            <person name="Fitzpatrick D.A."/>
            <person name="Frisvad J.C."/>
            <person name="Nielsen K.L."/>
        </authorList>
    </citation>
    <scope>NUCLEOTIDE SEQUENCE</scope>
    <source>
        <strain evidence="2">IBT 29864</strain>
    </source>
</reference>
<proteinExistence type="predicted"/>